<evidence type="ECO:0000256" key="7">
    <source>
        <dbReference type="SAM" id="SignalP"/>
    </source>
</evidence>
<gene>
    <name evidence="8" type="ORF">A8C75_00520</name>
</gene>
<sequence length="160" mass="18463">MRKPMMIVLTTLALAGTASGLAMAHGKGGDNDERQQRHQEKRLEHMSEKLGLSEEQRAQMKELMAAPADRKADRDEKRDLQRQIRELDTAAADYNQRLDGLIEQAQQQLGEQIRERQAKHQAMQNILTDEQETKLAEMIQKRMDKMEHHGRHGGERDKGW</sequence>
<keyword evidence="4" id="KW-0574">Periplasm</keyword>
<dbReference type="RefSeq" id="WP_067376587.1">
    <property type="nucleotide sequence ID" value="NZ_CP015839.1"/>
</dbReference>
<accession>A0A1A9ET64</accession>
<keyword evidence="9" id="KW-1185">Reference proteome</keyword>
<feature type="compositionally biased region" description="Basic and acidic residues" evidence="6">
    <location>
        <begin position="27"/>
        <end position="52"/>
    </location>
</feature>
<evidence type="ECO:0000256" key="4">
    <source>
        <dbReference type="ARBA" id="ARBA00022764"/>
    </source>
</evidence>
<dbReference type="PANTHER" id="PTHR38102">
    <property type="entry name" value="PERIPLASMIC CHAPERONE SPY"/>
    <property type="match status" value="1"/>
</dbReference>
<dbReference type="InterPro" id="IPR052211">
    <property type="entry name" value="Cpx_auxiliary_protein"/>
</dbReference>
<dbReference type="GO" id="GO:0051082">
    <property type="term" value="F:unfolded protein binding"/>
    <property type="evidence" value="ECO:0007669"/>
    <property type="project" value="TreeGrafter"/>
</dbReference>
<feature type="coiled-coil region" evidence="5">
    <location>
        <begin position="70"/>
        <end position="115"/>
    </location>
</feature>
<dbReference type="OrthoDB" id="6088971at2"/>
<keyword evidence="5" id="KW-0175">Coiled coil</keyword>
<evidence type="ECO:0000256" key="3">
    <source>
        <dbReference type="ARBA" id="ARBA00022729"/>
    </source>
</evidence>
<evidence type="ECO:0000256" key="5">
    <source>
        <dbReference type="SAM" id="Coils"/>
    </source>
</evidence>
<evidence type="ECO:0000256" key="6">
    <source>
        <dbReference type="SAM" id="MobiDB-lite"/>
    </source>
</evidence>
<organism evidence="8 9">
    <name type="scientific">Marinobacterium aestuarii</name>
    <dbReference type="NCBI Taxonomy" id="1821621"/>
    <lineage>
        <taxon>Bacteria</taxon>
        <taxon>Pseudomonadati</taxon>
        <taxon>Pseudomonadota</taxon>
        <taxon>Gammaproteobacteria</taxon>
        <taxon>Oceanospirillales</taxon>
        <taxon>Oceanospirillaceae</taxon>
        <taxon>Marinobacterium</taxon>
    </lineage>
</organism>
<feature type="chain" id="PRO_5008386425" description="Zinc resistance-associated protein" evidence="7">
    <location>
        <begin position="25"/>
        <end position="160"/>
    </location>
</feature>
<comment type="subcellular location">
    <subcellularLocation>
        <location evidence="1">Periplasm</location>
    </subcellularLocation>
</comment>
<feature type="region of interest" description="Disordered" evidence="6">
    <location>
        <begin position="23"/>
        <end position="52"/>
    </location>
</feature>
<evidence type="ECO:0000256" key="2">
    <source>
        <dbReference type="ARBA" id="ARBA00008441"/>
    </source>
</evidence>
<dbReference type="AlphaFoldDB" id="A0A1A9ET64"/>
<feature type="signal peptide" evidence="7">
    <location>
        <begin position="1"/>
        <end position="24"/>
    </location>
</feature>
<reference evidence="8 9" key="2">
    <citation type="journal article" date="2018" name="Int. J. Syst. Evol. Microbiol.">
        <title>Marinobacterium aestuarii sp. nov., a benzene-degrading marine bacterium isolated from estuary sediment.</title>
        <authorList>
            <person name="Bae S.S."/>
            <person name="Jung J."/>
            <person name="Chung D."/>
            <person name="Baek K."/>
        </authorList>
    </citation>
    <scope>NUCLEOTIDE SEQUENCE [LARGE SCALE GENOMIC DNA]</scope>
    <source>
        <strain evidence="8 9">ST58-10</strain>
    </source>
</reference>
<reference evidence="9" key="1">
    <citation type="submission" date="2016-05" db="EMBL/GenBank/DDBJ databases">
        <authorList>
            <person name="Baek K."/>
            <person name="Yang S.-J."/>
        </authorList>
    </citation>
    <scope>NUCLEOTIDE SEQUENCE [LARGE SCALE GENOMIC DNA]</scope>
    <source>
        <strain evidence="9">ST58-10</strain>
    </source>
</reference>
<dbReference type="KEGG" id="mars:A8C75_00520"/>
<keyword evidence="3 7" id="KW-0732">Signal</keyword>
<dbReference type="InterPro" id="IPR012899">
    <property type="entry name" value="LTXXQ"/>
</dbReference>
<evidence type="ECO:0000313" key="8">
    <source>
        <dbReference type="EMBL" id="ANG61085.1"/>
    </source>
</evidence>
<dbReference type="Gene3D" id="1.20.120.1490">
    <property type="match status" value="1"/>
</dbReference>
<name>A0A1A9ET64_9GAMM</name>
<dbReference type="STRING" id="1821621.A8C75_00520"/>
<dbReference type="Pfam" id="PF07813">
    <property type="entry name" value="LTXXQ"/>
    <property type="match status" value="1"/>
</dbReference>
<evidence type="ECO:0000256" key="1">
    <source>
        <dbReference type="ARBA" id="ARBA00004418"/>
    </source>
</evidence>
<proteinExistence type="inferred from homology"/>
<evidence type="ECO:0000313" key="9">
    <source>
        <dbReference type="Proteomes" id="UP000078070"/>
    </source>
</evidence>
<dbReference type="GO" id="GO:0030288">
    <property type="term" value="C:outer membrane-bounded periplasmic space"/>
    <property type="evidence" value="ECO:0007669"/>
    <property type="project" value="TreeGrafter"/>
</dbReference>
<dbReference type="Proteomes" id="UP000078070">
    <property type="component" value="Chromosome"/>
</dbReference>
<comment type="similarity">
    <text evidence="2">Belongs to the CpxP/Spy family.</text>
</comment>
<dbReference type="EMBL" id="CP015839">
    <property type="protein sequence ID" value="ANG61085.1"/>
    <property type="molecule type" value="Genomic_DNA"/>
</dbReference>
<evidence type="ECO:0008006" key="10">
    <source>
        <dbReference type="Google" id="ProtNLM"/>
    </source>
</evidence>
<dbReference type="PANTHER" id="PTHR38102:SF1">
    <property type="entry name" value="PERIPLASMIC CHAPERONE SPY"/>
    <property type="match status" value="1"/>
</dbReference>
<protein>
    <recommendedName>
        <fullName evidence="10">Zinc resistance-associated protein</fullName>
    </recommendedName>
</protein>